<feature type="transmembrane region" description="Helical" evidence="6">
    <location>
        <begin position="1189"/>
        <end position="1212"/>
    </location>
</feature>
<feature type="compositionally biased region" description="Basic and acidic residues" evidence="5">
    <location>
        <begin position="200"/>
        <end position="213"/>
    </location>
</feature>
<feature type="compositionally biased region" description="Polar residues" evidence="5">
    <location>
        <begin position="12"/>
        <end position="24"/>
    </location>
</feature>
<dbReference type="PANTHER" id="PTHR47804:SF1">
    <property type="entry name" value="DUF2421 DOMAIN-CONTAINING PROTEIN"/>
    <property type="match status" value="1"/>
</dbReference>
<feature type="compositionally biased region" description="Basic and acidic residues" evidence="5">
    <location>
        <begin position="783"/>
        <end position="796"/>
    </location>
</feature>
<feature type="compositionally biased region" description="Polar residues" evidence="5">
    <location>
        <begin position="291"/>
        <end position="302"/>
    </location>
</feature>
<organism evidence="8">
    <name type="scientific">Phaffia rhodozyma</name>
    <name type="common">Yeast</name>
    <name type="synonym">Xanthophyllomyces dendrorhous</name>
    <dbReference type="NCBI Taxonomy" id="264483"/>
    <lineage>
        <taxon>Eukaryota</taxon>
        <taxon>Fungi</taxon>
        <taxon>Dikarya</taxon>
        <taxon>Basidiomycota</taxon>
        <taxon>Agaricomycotina</taxon>
        <taxon>Tremellomycetes</taxon>
        <taxon>Cystofilobasidiales</taxon>
        <taxon>Mrakiaceae</taxon>
        <taxon>Phaffia</taxon>
    </lineage>
</organism>
<evidence type="ECO:0000256" key="2">
    <source>
        <dbReference type="ARBA" id="ARBA00022692"/>
    </source>
</evidence>
<evidence type="ECO:0000256" key="4">
    <source>
        <dbReference type="ARBA" id="ARBA00023136"/>
    </source>
</evidence>
<evidence type="ECO:0000256" key="6">
    <source>
        <dbReference type="SAM" id="Phobius"/>
    </source>
</evidence>
<dbReference type="InterPro" id="IPR023244">
    <property type="entry name" value="Brefeldin_A-sensitivity_4"/>
</dbReference>
<dbReference type="InterPro" id="IPR052430">
    <property type="entry name" value="IVT-Associated"/>
</dbReference>
<accession>A0A0F7SPB8</accession>
<feature type="compositionally biased region" description="Polar residues" evidence="5">
    <location>
        <begin position="318"/>
        <end position="335"/>
    </location>
</feature>
<dbReference type="PANTHER" id="PTHR47804">
    <property type="entry name" value="60S RIBOSOMAL PROTEIN L19"/>
    <property type="match status" value="1"/>
</dbReference>
<feature type="compositionally biased region" description="Polar residues" evidence="5">
    <location>
        <begin position="227"/>
        <end position="245"/>
    </location>
</feature>
<feature type="transmembrane region" description="Helical" evidence="6">
    <location>
        <begin position="540"/>
        <end position="560"/>
    </location>
</feature>
<feature type="compositionally biased region" description="Polar residues" evidence="5">
    <location>
        <begin position="185"/>
        <end position="199"/>
    </location>
</feature>
<keyword evidence="2 6" id="KW-0812">Transmembrane</keyword>
<feature type="transmembrane region" description="Helical" evidence="6">
    <location>
        <begin position="1136"/>
        <end position="1153"/>
    </location>
</feature>
<comment type="subcellular location">
    <subcellularLocation>
        <location evidence="1">Membrane</location>
        <topology evidence="1">Multi-pass membrane protein</topology>
    </subcellularLocation>
</comment>
<feature type="region of interest" description="Disordered" evidence="5">
    <location>
        <begin position="12"/>
        <end position="73"/>
    </location>
</feature>
<name>A0A0F7SPB8_PHARH</name>
<keyword evidence="3 6" id="KW-1133">Transmembrane helix</keyword>
<feature type="transmembrane region" description="Helical" evidence="6">
    <location>
        <begin position="506"/>
        <end position="528"/>
    </location>
</feature>
<dbReference type="EMBL" id="LN483157">
    <property type="protein sequence ID" value="CED83992.1"/>
    <property type="molecule type" value="Genomic_DNA"/>
</dbReference>
<feature type="compositionally biased region" description="Basic and acidic residues" evidence="5">
    <location>
        <begin position="160"/>
        <end position="175"/>
    </location>
</feature>
<feature type="transmembrane region" description="Helical" evidence="6">
    <location>
        <begin position="595"/>
        <end position="613"/>
    </location>
</feature>
<proteinExistence type="predicted"/>
<keyword evidence="4 6" id="KW-0472">Membrane</keyword>
<feature type="compositionally biased region" description="Polar residues" evidence="5">
    <location>
        <begin position="356"/>
        <end position="365"/>
    </location>
</feature>
<evidence type="ECO:0000259" key="7">
    <source>
        <dbReference type="Pfam" id="PF13515"/>
    </source>
</evidence>
<feature type="region of interest" description="Disordered" evidence="5">
    <location>
        <begin position="381"/>
        <end position="402"/>
    </location>
</feature>
<dbReference type="PRINTS" id="PR02047">
    <property type="entry name" value="BREFELDNASP4"/>
</dbReference>
<evidence type="ECO:0000256" key="3">
    <source>
        <dbReference type="ARBA" id="ARBA00022989"/>
    </source>
</evidence>
<feature type="region of interest" description="Disordered" evidence="5">
    <location>
        <begin position="129"/>
        <end position="302"/>
    </location>
</feature>
<evidence type="ECO:0000256" key="1">
    <source>
        <dbReference type="ARBA" id="ARBA00004141"/>
    </source>
</evidence>
<evidence type="ECO:0000256" key="5">
    <source>
        <dbReference type="SAM" id="MobiDB-lite"/>
    </source>
</evidence>
<sequence length="1467" mass="162838">MSVPYVSKELNSKNLSYGTMSAGPSNRIDISIPSGQRTSGTPGDHRRRYVSGDKRKASLSNPRSRPLHGSSIGLLSSSGKESWRYTIADSYSSNQNHNQAYPKNNNISSIQDYSSSRISSHSSLDVLFHPSASGSSSPSPRIPSGRGNKPLSLLNQGSANEERKLGQQQEEERRRMGSWYFLAEVQNQTRSGSDPSSYTRQRDQRAGMERIDQDLPSGREGAYSFADSFQSKMSRHTISTPSFLSGSPRGDIESGSRRASFPTSVQEEDHPDPEAQPQTLVTSPVPVSGDLPTQSASTSLSTSPAFTFFSTDRSSMFNNHPQSSRIESTSSSNPPLATGFSLYGAEKGDDEDESANDTCSDSMGQTPTIRARRYSEAFPSFSASPESHPNCTSATPQSLNAESPRPALAVDAQWIRPTSVRPINLKLPPKPLPKKDNVRWWRKTMMGFSRQEVDVTKCAIAYFLASLFTFNEKLNSWLPNASNAHMIATIAVYYNPAKSVGAMVEADLFCVFVSAFSSLISLAAVGTIKAADAAGSQAGDWAALFFWMGGACAIMAWLKSWVGKPTFNSATSMGFLTMSIVIVKEGGLRKLLETLLNVLLGTTIANLTCLLIYPYSATSKLQHDINSTLTSFSTLLSILSQTFLLDARSSSEPITPESLAKAVEAHEKSFTLLKKNLAEAKSEFLDHRIQRTSESYDTVVSSLTRLAQHLTGLRSGTGLQYEILKAEREGRIIIEKNQESEKPIFSPMLRGDMSGKGLPTTVNVQGESDYFSKSPDPAGQTSKEVKDDEGMTHTEADATTDPSQLVEIQEAEQTEEDNSEEDIRLAEDANLLAEVREQVGPQIRALTTACNETLLGIRATFAPADPGLSCNIDALRETVSKTLDAFRASSSGSIMSLYDSGCDIPDIGSNNLNTAPKESAFLVFYFIFTLDEFTRELLFFIDSMSEIQDQERQFGLRAKSWITRWTRQISFWLERKRSDYSSTTTRKGPPTMKRTLRKRMSMIIPIDPSEYKIKFPNNAPDAPGTATNPDRKTLSFKGQFQHWVWELAERTRKPDIKYAIKVGLATSLLAAPAFTSTWRPIFYEYKGEWALMSFFTTMAPTEGQTNFLSLQRVLGTLSGAATAACVYSIFPENPIALPLFGFLFSLPCFWYIVTKPAHATTGRFVLLTYNLTALYSYNDRARDTPVWSIAYRRFTAVSVGVIFAFFVTRFWWPYAARRELSNGLSDFFIDLSYLYTRLIATFSEHQGTEDGVVTSDPLDVIAEEPNERTRLVIPKSPLSSSVREFMAMELHLQISLINLRSLMDAATKEPRFKGPFPRKLFNALIMSSQTILDRFHSIRCVVNREEWDAIIHRDFIEPVNPERREMTGNVLLYFSTISSAFKLKVPLSPYLPPAEEARVRLLMKIEDLEVMRSEKGGGARHLLFFSYVLAMAGVIKELNYIGSVLQDAYGVAGGSFANFEALFETPR</sequence>
<dbReference type="InterPro" id="IPR049453">
    <property type="entry name" value="Memb_transporter_dom"/>
</dbReference>
<feature type="region of interest" description="Disordered" evidence="5">
    <location>
        <begin position="318"/>
        <end position="365"/>
    </location>
</feature>
<feature type="compositionally biased region" description="Low complexity" evidence="5">
    <location>
        <begin position="130"/>
        <end position="147"/>
    </location>
</feature>
<dbReference type="GO" id="GO:0016020">
    <property type="term" value="C:membrane"/>
    <property type="evidence" value="ECO:0007669"/>
    <property type="project" value="UniProtKB-SubCell"/>
</dbReference>
<feature type="domain" description="Integral membrane bound transporter" evidence="7">
    <location>
        <begin position="1085"/>
        <end position="1207"/>
    </location>
</feature>
<protein>
    <submittedName>
        <fullName evidence="8">Predicted membrane protein</fullName>
    </submittedName>
</protein>
<feature type="region of interest" description="Disordered" evidence="5">
    <location>
        <begin position="745"/>
        <end position="805"/>
    </location>
</feature>
<dbReference type="Pfam" id="PF13515">
    <property type="entry name" value="FUSC_2"/>
    <property type="match status" value="1"/>
</dbReference>
<reference evidence="8" key="1">
    <citation type="submission" date="2014-08" db="EMBL/GenBank/DDBJ databases">
        <authorList>
            <person name="Sharma Rahul"/>
            <person name="Thines Marco"/>
        </authorList>
    </citation>
    <scope>NUCLEOTIDE SEQUENCE</scope>
</reference>
<feature type="compositionally biased region" description="Polar residues" evidence="5">
    <location>
        <begin position="381"/>
        <end position="401"/>
    </location>
</feature>
<evidence type="ECO:0000313" key="8">
    <source>
        <dbReference type="EMBL" id="CED83992.1"/>
    </source>
</evidence>